<organism evidence="2 3">
    <name type="scientific">Rhizobium mayense</name>
    <dbReference type="NCBI Taxonomy" id="1312184"/>
    <lineage>
        <taxon>Bacteria</taxon>
        <taxon>Pseudomonadati</taxon>
        <taxon>Pseudomonadota</taxon>
        <taxon>Alphaproteobacteria</taxon>
        <taxon>Hyphomicrobiales</taxon>
        <taxon>Rhizobiaceae</taxon>
        <taxon>Rhizobium/Agrobacterium group</taxon>
        <taxon>Rhizobium</taxon>
    </lineage>
</organism>
<dbReference type="EMBL" id="JARFYM010000021">
    <property type="protein sequence ID" value="MDL2401620.1"/>
    <property type="molecule type" value="Genomic_DNA"/>
</dbReference>
<protein>
    <recommendedName>
        <fullName evidence="4">Transmembrane protein</fullName>
    </recommendedName>
</protein>
<gene>
    <name evidence="2" type="ORF">PY649_22180</name>
</gene>
<name>A0ABT7JZ68_9HYPH</name>
<feature type="transmembrane region" description="Helical" evidence="1">
    <location>
        <begin position="65"/>
        <end position="85"/>
    </location>
</feature>
<proteinExistence type="predicted"/>
<evidence type="ECO:0000313" key="3">
    <source>
        <dbReference type="Proteomes" id="UP001172645"/>
    </source>
</evidence>
<keyword evidence="3" id="KW-1185">Reference proteome</keyword>
<keyword evidence="1" id="KW-0472">Membrane</keyword>
<evidence type="ECO:0008006" key="4">
    <source>
        <dbReference type="Google" id="ProtNLM"/>
    </source>
</evidence>
<comment type="caution">
    <text evidence="2">The sequence shown here is derived from an EMBL/GenBank/DDBJ whole genome shotgun (WGS) entry which is preliminary data.</text>
</comment>
<accession>A0ABT7JZ68</accession>
<feature type="transmembrane region" description="Helical" evidence="1">
    <location>
        <begin position="97"/>
        <end position="123"/>
    </location>
</feature>
<dbReference type="Proteomes" id="UP001172645">
    <property type="component" value="Unassembled WGS sequence"/>
</dbReference>
<keyword evidence="1" id="KW-1133">Transmembrane helix</keyword>
<feature type="transmembrane region" description="Helical" evidence="1">
    <location>
        <begin position="33"/>
        <end position="53"/>
    </location>
</feature>
<sequence>MGWKLFAVLSGVLYLNSLFYWFDGGYLPTLLHYGMLVMQLPLLAVTFSYAFDLDFASARTWRPSFWALVLLLAAKVIEDIGPLVRLNELAPHFTIRAIVGALAFIIFFDIFDLVILCVQGLALSRYIRRLNARATNAKLPHYNLPKPKLMFGVGNR</sequence>
<reference evidence="2" key="1">
    <citation type="submission" date="2023-06" db="EMBL/GenBank/DDBJ databases">
        <title>Phylogenetic Diversity of Rhizobium strains.</title>
        <authorList>
            <person name="Moura F.T."/>
            <person name="Helene L.C.F."/>
            <person name="Hungria M."/>
        </authorList>
    </citation>
    <scope>NUCLEOTIDE SEQUENCE</scope>
    <source>
        <strain evidence="2">CCGE526</strain>
    </source>
</reference>
<evidence type="ECO:0000313" key="2">
    <source>
        <dbReference type="EMBL" id="MDL2401620.1"/>
    </source>
</evidence>
<keyword evidence="1" id="KW-0812">Transmembrane</keyword>
<dbReference type="RefSeq" id="WP_285870858.1">
    <property type="nucleotide sequence ID" value="NZ_JARFYM010000021.1"/>
</dbReference>
<evidence type="ECO:0000256" key="1">
    <source>
        <dbReference type="SAM" id="Phobius"/>
    </source>
</evidence>